<name>A0A1I7WUZ8_HETBA</name>
<dbReference type="PANTHER" id="PTHR35017:SF7">
    <property type="entry name" value="SHKT DOMAIN-CONTAINING PROTEIN"/>
    <property type="match status" value="1"/>
</dbReference>
<dbReference type="AlphaFoldDB" id="A0A1I7WUZ8"/>
<proteinExistence type="predicted"/>
<dbReference type="WBParaSite" id="Hba_08973">
    <property type="protein sequence ID" value="Hba_08973"/>
    <property type="gene ID" value="Hba_08973"/>
</dbReference>
<dbReference type="Proteomes" id="UP000095283">
    <property type="component" value="Unplaced"/>
</dbReference>
<sequence>MQIYTIFAIIGTGIDSSRRGPVDGQESHTYTMLLRYTPSRSHQSSTDLYQLDADEMLLRTNLNNCFDRHGTAFCEAFVTRSGRWVRSLVTCQHSAFAFRVCRKTCGYCSAYICKRKCRRMKLRQIIQIKESYCKLQLKKSQESKGIF</sequence>
<keyword evidence="1" id="KW-1185">Reference proteome</keyword>
<protein>
    <submittedName>
        <fullName evidence="2">ShKT domain-containing protein</fullName>
    </submittedName>
</protein>
<dbReference type="PANTHER" id="PTHR35017">
    <property type="entry name" value="PROTEIN CBG16223-RELATED"/>
    <property type="match status" value="1"/>
</dbReference>
<organism evidence="1 2">
    <name type="scientific">Heterorhabditis bacteriophora</name>
    <name type="common">Entomopathogenic nematode worm</name>
    <dbReference type="NCBI Taxonomy" id="37862"/>
    <lineage>
        <taxon>Eukaryota</taxon>
        <taxon>Metazoa</taxon>
        <taxon>Ecdysozoa</taxon>
        <taxon>Nematoda</taxon>
        <taxon>Chromadorea</taxon>
        <taxon>Rhabditida</taxon>
        <taxon>Rhabditina</taxon>
        <taxon>Rhabditomorpha</taxon>
        <taxon>Strongyloidea</taxon>
        <taxon>Heterorhabditidae</taxon>
        <taxon>Heterorhabditis</taxon>
    </lineage>
</organism>
<evidence type="ECO:0000313" key="1">
    <source>
        <dbReference type="Proteomes" id="UP000095283"/>
    </source>
</evidence>
<accession>A0A1I7WUZ8</accession>
<evidence type="ECO:0000313" key="2">
    <source>
        <dbReference type="WBParaSite" id="Hba_08973"/>
    </source>
</evidence>
<reference evidence="2" key="1">
    <citation type="submission" date="2016-11" db="UniProtKB">
        <authorList>
            <consortium name="WormBaseParasite"/>
        </authorList>
    </citation>
    <scope>IDENTIFICATION</scope>
</reference>